<proteinExistence type="predicted"/>
<comment type="caution">
    <text evidence="2">The sequence shown here is derived from an EMBL/GenBank/DDBJ whole genome shotgun (WGS) entry which is preliminary data.</text>
</comment>
<reference evidence="2" key="1">
    <citation type="submission" date="2021-02" db="EMBL/GenBank/DDBJ databases">
        <authorList>
            <person name="Nowell W R."/>
        </authorList>
    </citation>
    <scope>NUCLEOTIDE SEQUENCE</scope>
</reference>
<feature type="compositionally biased region" description="Polar residues" evidence="1">
    <location>
        <begin position="34"/>
        <end position="54"/>
    </location>
</feature>
<dbReference type="EMBL" id="CAJOAY010022064">
    <property type="protein sequence ID" value="CAF4353806.1"/>
    <property type="molecule type" value="Genomic_DNA"/>
</dbReference>
<dbReference type="AlphaFoldDB" id="A0A820LFM6"/>
<evidence type="ECO:0000313" key="2">
    <source>
        <dbReference type="EMBL" id="CAF4353806.1"/>
    </source>
</evidence>
<evidence type="ECO:0000313" key="3">
    <source>
        <dbReference type="Proteomes" id="UP000663881"/>
    </source>
</evidence>
<accession>A0A820LFM6</accession>
<protein>
    <submittedName>
        <fullName evidence="2">Uncharacterized protein</fullName>
    </submittedName>
</protein>
<name>A0A820LFM6_9BILA</name>
<dbReference type="Proteomes" id="UP000663881">
    <property type="component" value="Unassembled WGS sequence"/>
</dbReference>
<feature type="region of interest" description="Disordered" evidence="1">
    <location>
        <begin position="27"/>
        <end position="58"/>
    </location>
</feature>
<feature type="non-terminal residue" evidence="2">
    <location>
        <position position="1"/>
    </location>
</feature>
<gene>
    <name evidence="2" type="ORF">OKA104_LOCUS48950</name>
</gene>
<evidence type="ECO:0000256" key="1">
    <source>
        <dbReference type="SAM" id="MobiDB-lite"/>
    </source>
</evidence>
<sequence length="131" mass="15129">FLEKKLDVFNMAYIRFKMEEEANLLYPPMEDKNGNQGQLETSQMPGSPSASVNSRQRRWKPLSKVKSGFNHFNKIIDHVKTTIVTTTAAPFLQNEQEYVYEDLPKVDVEVTLSKADLNIISSNTNIKYYHK</sequence>
<organism evidence="2 3">
    <name type="scientific">Adineta steineri</name>
    <dbReference type="NCBI Taxonomy" id="433720"/>
    <lineage>
        <taxon>Eukaryota</taxon>
        <taxon>Metazoa</taxon>
        <taxon>Spiralia</taxon>
        <taxon>Gnathifera</taxon>
        <taxon>Rotifera</taxon>
        <taxon>Eurotatoria</taxon>
        <taxon>Bdelloidea</taxon>
        <taxon>Adinetida</taxon>
        <taxon>Adinetidae</taxon>
        <taxon>Adineta</taxon>
    </lineage>
</organism>